<evidence type="ECO:0000313" key="1">
    <source>
        <dbReference type="EMBL" id="TDR47741.1"/>
    </source>
</evidence>
<organism evidence="1 2">
    <name type="scientific">Tahibacter aquaticus</name>
    <dbReference type="NCBI Taxonomy" id="520092"/>
    <lineage>
        <taxon>Bacteria</taxon>
        <taxon>Pseudomonadati</taxon>
        <taxon>Pseudomonadota</taxon>
        <taxon>Gammaproteobacteria</taxon>
        <taxon>Lysobacterales</taxon>
        <taxon>Rhodanobacteraceae</taxon>
        <taxon>Tahibacter</taxon>
    </lineage>
</organism>
<evidence type="ECO:0000313" key="2">
    <source>
        <dbReference type="Proteomes" id="UP000295293"/>
    </source>
</evidence>
<comment type="caution">
    <text evidence="1">The sequence shown here is derived from an EMBL/GenBank/DDBJ whole genome shotgun (WGS) entry which is preliminary data.</text>
</comment>
<protein>
    <submittedName>
        <fullName evidence="1">Uncharacterized protein</fullName>
    </submittedName>
</protein>
<dbReference type="AlphaFoldDB" id="A0A4R6Z7G7"/>
<dbReference type="Proteomes" id="UP000295293">
    <property type="component" value="Unassembled WGS sequence"/>
</dbReference>
<name>A0A4R6Z7G7_9GAMM</name>
<dbReference type="EMBL" id="SNZH01000002">
    <property type="protein sequence ID" value="TDR47741.1"/>
    <property type="molecule type" value="Genomic_DNA"/>
</dbReference>
<reference evidence="1 2" key="1">
    <citation type="submission" date="2019-03" db="EMBL/GenBank/DDBJ databases">
        <title>Genomic Encyclopedia of Type Strains, Phase IV (KMG-IV): sequencing the most valuable type-strain genomes for metagenomic binning, comparative biology and taxonomic classification.</title>
        <authorList>
            <person name="Goeker M."/>
        </authorList>
    </citation>
    <scope>NUCLEOTIDE SEQUENCE [LARGE SCALE GENOMIC DNA]</scope>
    <source>
        <strain evidence="1 2">DSM 21667</strain>
    </source>
</reference>
<proteinExistence type="predicted"/>
<keyword evidence="2" id="KW-1185">Reference proteome</keyword>
<sequence length="126" mass="13672">MRIEIMRFSGSRRGGTATLRVSGEKPDSRLVPHPLFVCEVGFTISKQGSSKVSEDAEALQVYDAGNNVVGYAVFHFGPYTIPEGMTDLPHPSEYRPAAARAMAHMAYLSEIGGDPSKVPALMIFPE</sequence>
<gene>
    <name evidence="1" type="ORF">DFR29_102401</name>
</gene>
<accession>A0A4R6Z7G7</accession>